<dbReference type="EMBL" id="LWDX02024618">
    <property type="protein sequence ID" value="OEL30873.1"/>
    <property type="molecule type" value="Genomic_DNA"/>
</dbReference>
<dbReference type="PANTHER" id="PTHR33377:SF113">
    <property type="entry name" value="AAA+ ATPASE DOMAIN-CONTAINING PROTEIN"/>
    <property type="match status" value="1"/>
</dbReference>
<evidence type="ECO:0000313" key="3">
    <source>
        <dbReference type="Proteomes" id="UP000095767"/>
    </source>
</evidence>
<dbReference type="OrthoDB" id="692555at2759"/>
<accession>A0A1E5W0F8</accession>
<dbReference type="Proteomes" id="UP000095767">
    <property type="component" value="Unassembled WGS sequence"/>
</dbReference>
<dbReference type="PANTHER" id="PTHR33377">
    <property type="entry name" value="OS10G0134700 PROTEIN-RELATED"/>
    <property type="match status" value="1"/>
</dbReference>
<dbReference type="STRING" id="888268.A0A1E5W0F8"/>
<sequence>METALGAANWLLNKVLKKLSDDLVGGYVASRELGLNFDKIKTELNLTLGLLHAAQGRDVSYNPGLWALLEDLSKKADEAEDALDVLHYFMIQDELDGTQEATTELGDGLSAQALHARHAARNTAGTWLSCFSCCRSQEDVAAAVIRNTHNPCKAKSGNHTDGGQCEKLPFDRVAMSKKIEQLIEDMHSKCSPISDLLKINPGSSLQTYMPGSTKRYVTSSEITQRKLFGRDAIFEKAINEITNCTHNGEVLSVLPIVGPGGIGKTTFTQHLYNDERIEKHFARSGYVYQLILKCLSSAKGS</sequence>
<keyword evidence="3" id="KW-1185">Reference proteome</keyword>
<comment type="caution">
    <text evidence="2">The sequence shown here is derived from an EMBL/GenBank/DDBJ whole genome shotgun (WGS) entry which is preliminary data.</text>
</comment>
<evidence type="ECO:0000313" key="2">
    <source>
        <dbReference type="EMBL" id="OEL30873.1"/>
    </source>
</evidence>
<proteinExistence type="predicted"/>
<dbReference type="Gene3D" id="3.40.50.300">
    <property type="entry name" value="P-loop containing nucleotide triphosphate hydrolases"/>
    <property type="match status" value="1"/>
</dbReference>
<organism evidence="2 3">
    <name type="scientific">Dichanthelium oligosanthes</name>
    <dbReference type="NCBI Taxonomy" id="888268"/>
    <lineage>
        <taxon>Eukaryota</taxon>
        <taxon>Viridiplantae</taxon>
        <taxon>Streptophyta</taxon>
        <taxon>Embryophyta</taxon>
        <taxon>Tracheophyta</taxon>
        <taxon>Spermatophyta</taxon>
        <taxon>Magnoliopsida</taxon>
        <taxon>Liliopsida</taxon>
        <taxon>Poales</taxon>
        <taxon>Poaceae</taxon>
        <taxon>PACMAD clade</taxon>
        <taxon>Panicoideae</taxon>
        <taxon>Panicodae</taxon>
        <taxon>Paniceae</taxon>
        <taxon>Dichantheliinae</taxon>
        <taxon>Dichanthelium</taxon>
    </lineage>
</organism>
<dbReference type="InterPro" id="IPR002182">
    <property type="entry name" value="NB-ARC"/>
</dbReference>
<evidence type="ECO:0000259" key="1">
    <source>
        <dbReference type="Pfam" id="PF00931"/>
    </source>
</evidence>
<dbReference type="AlphaFoldDB" id="A0A1E5W0F8"/>
<name>A0A1E5W0F8_9POAL</name>
<dbReference type="Pfam" id="PF00931">
    <property type="entry name" value="NB-ARC"/>
    <property type="match status" value="1"/>
</dbReference>
<feature type="domain" description="NB-ARC" evidence="1">
    <location>
        <begin position="235"/>
        <end position="284"/>
    </location>
</feature>
<dbReference type="SUPFAM" id="SSF52540">
    <property type="entry name" value="P-loop containing nucleoside triphosphate hydrolases"/>
    <property type="match status" value="1"/>
</dbReference>
<dbReference type="InterPro" id="IPR027417">
    <property type="entry name" value="P-loop_NTPase"/>
</dbReference>
<protein>
    <recommendedName>
        <fullName evidence="1">NB-ARC domain-containing protein</fullName>
    </recommendedName>
</protein>
<gene>
    <name evidence="2" type="ORF">BAE44_0008112</name>
</gene>
<reference evidence="2 3" key="1">
    <citation type="submission" date="2016-09" db="EMBL/GenBank/DDBJ databases">
        <title>The draft genome of Dichanthelium oligosanthes: A C3 panicoid grass species.</title>
        <authorList>
            <person name="Studer A.J."/>
            <person name="Schnable J.C."/>
            <person name="Brutnell T.P."/>
        </authorList>
    </citation>
    <scope>NUCLEOTIDE SEQUENCE [LARGE SCALE GENOMIC DNA]</scope>
    <source>
        <strain evidence="3">cv. Kellogg 1175</strain>
        <tissue evidence="2">Leaf</tissue>
    </source>
</reference>